<dbReference type="EMBL" id="CAFBPP010000003">
    <property type="protein sequence ID" value="CAB5009763.1"/>
    <property type="molecule type" value="Genomic_DNA"/>
</dbReference>
<feature type="domain" description="Bacterial bifunctional deaminase-reductase C-terminal" evidence="1">
    <location>
        <begin position="56"/>
        <end position="182"/>
    </location>
</feature>
<reference evidence="3" key="1">
    <citation type="submission" date="2020-05" db="EMBL/GenBank/DDBJ databases">
        <authorList>
            <person name="Chiriac C."/>
            <person name="Salcher M."/>
            <person name="Ghai R."/>
            <person name="Kavagutti S V."/>
        </authorList>
    </citation>
    <scope>NUCLEOTIDE SEQUENCE</scope>
</reference>
<dbReference type="InterPro" id="IPR024072">
    <property type="entry name" value="DHFR-like_dom_sf"/>
</dbReference>
<dbReference type="SUPFAM" id="SSF53597">
    <property type="entry name" value="Dihydrofolate reductase-like"/>
    <property type="match status" value="1"/>
</dbReference>
<accession>A0A6J7FPA2</accession>
<evidence type="ECO:0000313" key="4">
    <source>
        <dbReference type="EMBL" id="CAB4981153.1"/>
    </source>
</evidence>
<dbReference type="EMBL" id="CAFBOP010000009">
    <property type="protein sequence ID" value="CAB4981153.1"/>
    <property type="molecule type" value="Genomic_DNA"/>
</dbReference>
<evidence type="ECO:0000313" key="2">
    <source>
        <dbReference type="EMBL" id="CAB4781161.1"/>
    </source>
</evidence>
<dbReference type="Gene3D" id="3.40.430.10">
    <property type="entry name" value="Dihydrofolate Reductase, subunit A"/>
    <property type="match status" value="1"/>
</dbReference>
<evidence type="ECO:0000313" key="5">
    <source>
        <dbReference type="EMBL" id="CAB5009763.1"/>
    </source>
</evidence>
<dbReference type="GO" id="GO:0008703">
    <property type="term" value="F:5-amino-6-(5-phosphoribosylamino)uracil reductase activity"/>
    <property type="evidence" value="ECO:0007669"/>
    <property type="project" value="InterPro"/>
</dbReference>
<dbReference type="Pfam" id="PF01872">
    <property type="entry name" value="RibD_C"/>
    <property type="match status" value="1"/>
</dbReference>
<evidence type="ECO:0000259" key="1">
    <source>
        <dbReference type="Pfam" id="PF01872"/>
    </source>
</evidence>
<dbReference type="AlphaFoldDB" id="A0A6J7FPA2"/>
<dbReference type="InterPro" id="IPR002734">
    <property type="entry name" value="RibDG_C"/>
</dbReference>
<proteinExistence type="predicted"/>
<organism evidence="3">
    <name type="scientific">freshwater metagenome</name>
    <dbReference type="NCBI Taxonomy" id="449393"/>
    <lineage>
        <taxon>unclassified sequences</taxon>
        <taxon>metagenomes</taxon>
        <taxon>ecological metagenomes</taxon>
    </lineage>
</organism>
<name>A0A6J7FPA2_9ZZZZ</name>
<dbReference type="EMBL" id="CAFBMN010000003">
    <property type="protein sequence ID" value="CAB4894600.1"/>
    <property type="molecule type" value="Genomic_DNA"/>
</dbReference>
<dbReference type="GO" id="GO:0009231">
    <property type="term" value="P:riboflavin biosynthetic process"/>
    <property type="evidence" value="ECO:0007669"/>
    <property type="project" value="InterPro"/>
</dbReference>
<sequence>METTQSWQATSFMVHVPQSMIMKSGYRPPLTKKWARHGWGCYVCLVTTVASILLGADGSTAKGGNSLALRTPADESRFLSQRRSGDVIVIGGATARAESYARTPTALVIVSHTEPETLHLNPQSVWWEMSPGDAVRKAQREYGEKVFIEGGISFLKSLLEEELVDELRISVSPATNGTHKVSLQELLEKYSDVVKDQVEETTFYICSQFIKQKK</sequence>
<protein>
    <submittedName>
        <fullName evidence="3">Unannotated protein</fullName>
    </submittedName>
</protein>
<dbReference type="EMBL" id="CAFAAC010000010">
    <property type="protein sequence ID" value="CAB4781161.1"/>
    <property type="molecule type" value="Genomic_DNA"/>
</dbReference>
<evidence type="ECO:0000313" key="3">
    <source>
        <dbReference type="EMBL" id="CAB4894600.1"/>
    </source>
</evidence>
<gene>
    <name evidence="2" type="ORF">UFOPK2967_00305</name>
    <name evidence="3" type="ORF">UFOPK3587_00116</name>
    <name evidence="4" type="ORF">UFOPK3984_00395</name>
    <name evidence="5" type="ORF">UFOPK4114_00182</name>
</gene>